<accession>A0A177W900</accession>
<dbReference type="InterPro" id="IPR011171">
    <property type="entry name" value="GMF"/>
</dbReference>
<dbReference type="Gene3D" id="3.40.20.10">
    <property type="entry name" value="Severin"/>
    <property type="match status" value="1"/>
</dbReference>
<dbReference type="GO" id="GO:0071846">
    <property type="term" value="P:actin filament debranching"/>
    <property type="evidence" value="ECO:0007669"/>
    <property type="project" value="InterPro"/>
</dbReference>
<dbReference type="InterPro" id="IPR002108">
    <property type="entry name" value="ADF-H"/>
</dbReference>
<gene>
    <name evidence="3" type="ORF">BDEG_20678</name>
</gene>
<dbReference type="Proteomes" id="UP000077115">
    <property type="component" value="Unassembled WGS sequence"/>
</dbReference>
<dbReference type="SUPFAM" id="SSF55753">
    <property type="entry name" value="Actin depolymerizing proteins"/>
    <property type="match status" value="1"/>
</dbReference>
<dbReference type="EMBL" id="DS022300">
    <property type="protein sequence ID" value="OAJ36513.1"/>
    <property type="molecule type" value="Genomic_DNA"/>
</dbReference>
<dbReference type="GO" id="GO:0071933">
    <property type="term" value="F:Arp2/3 complex binding"/>
    <property type="evidence" value="ECO:0007669"/>
    <property type="project" value="InterPro"/>
</dbReference>
<comment type="similarity">
    <text evidence="1">Belongs to the actin-binding proteins ADF family. GMF subfamily.</text>
</comment>
<dbReference type="GO" id="GO:0003779">
    <property type="term" value="F:actin binding"/>
    <property type="evidence" value="ECO:0007669"/>
    <property type="project" value="InterPro"/>
</dbReference>
<dbReference type="Pfam" id="PF00241">
    <property type="entry name" value="Cofilin_ADF"/>
    <property type="match status" value="1"/>
</dbReference>
<proteinExistence type="inferred from homology"/>
<reference evidence="3 4" key="1">
    <citation type="submission" date="2006-10" db="EMBL/GenBank/DDBJ databases">
        <title>The Genome Sequence of Batrachochytrium dendrobatidis JEL423.</title>
        <authorList>
            <consortium name="The Broad Institute Genome Sequencing Platform"/>
            <person name="Birren B."/>
            <person name="Lander E."/>
            <person name="Galagan J."/>
            <person name="Cuomo C."/>
            <person name="Devon K."/>
            <person name="Jaffe D."/>
            <person name="Butler J."/>
            <person name="Alvarez P."/>
            <person name="Gnerre S."/>
            <person name="Grabherr M."/>
            <person name="Kleber M."/>
            <person name="Mauceli E."/>
            <person name="Brockman W."/>
            <person name="Young S."/>
            <person name="LaButti K."/>
            <person name="Sykes S."/>
            <person name="DeCaprio D."/>
            <person name="Crawford M."/>
            <person name="Koehrsen M."/>
            <person name="Engels R."/>
            <person name="Montgomery P."/>
            <person name="Pearson M."/>
            <person name="Howarth C."/>
            <person name="Larson L."/>
            <person name="White J."/>
            <person name="O'Leary S."/>
            <person name="Kodira C."/>
            <person name="Zeng Q."/>
            <person name="Yandava C."/>
            <person name="Alvarado L."/>
            <person name="Longcore J."/>
            <person name="James T."/>
        </authorList>
    </citation>
    <scope>NUCLEOTIDE SEQUENCE [LARGE SCALE GENOMIC DNA]</scope>
    <source>
        <strain evidence="3 4">JEL423</strain>
    </source>
</reference>
<dbReference type="VEuPathDB" id="FungiDB:BDEG_20678"/>
<reference evidence="3 4" key="2">
    <citation type="submission" date="2016-05" db="EMBL/GenBank/DDBJ databases">
        <title>Lineage-specific infection strategies underlie the spectrum of fungal disease in amphibians.</title>
        <authorList>
            <person name="Cuomo C.A."/>
            <person name="Farrer R.A."/>
            <person name="James T."/>
            <person name="Longcore J."/>
            <person name="Birren B."/>
        </authorList>
    </citation>
    <scope>NUCLEOTIDE SEQUENCE [LARGE SCALE GENOMIC DNA]</scope>
    <source>
        <strain evidence="3 4">JEL423</strain>
    </source>
</reference>
<dbReference type="InterPro" id="IPR029006">
    <property type="entry name" value="ADF-H/Gelsolin-like_dom_sf"/>
</dbReference>
<dbReference type="OrthoDB" id="3919494at2759"/>
<name>A0A177W900_BATDL</name>
<protein>
    <recommendedName>
        <fullName evidence="2">ADF-H domain-containing protein</fullName>
    </recommendedName>
</protein>
<dbReference type="AlphaFoldDB" id="A0A177W900"/>
<evidence type="ECO:0000259" key="2">
    <source>
        <dbReference type="Pfam" id="PF00241"/>
    </source>
</evidence>
<dbReference type="eggNOG" id="KOG1736">
    <property type="taxonomic scope" value="Eukaryota"/>
</dbReference>
<dbReference type="GO" id="GO:0030864">
    <property type="term" value="C:cortical actin cytoskeleton"/>
    <property type="evidence" value="ECO:0007669"/>
    <property type="project" value="TreeGrafter"/>
</dbReference>
<dbReference type="STRING" id="403673.A0A177W900"/>
<dbReference type="PANTHER" id="PTHR11249:SF2">
    <property type="entry name" value="GLIA MATURATION FACTOR"/>
    <property type="match status" value="1"/>
</dbReference>
<dbReference type="PANTHER" id="PTHR11249">
    <property type="entry name" value="GLIAL FACTOR NATURATION FACTOR"/>
    <property type="match status" value="1"/>
</dbReference>
<sequence length="108" mass="12341">MLKHSRKAKSNAALILKIDIQSLTVIKDQFFDDAALADIAEELPDSTPRFLVVSYEMKHRDGRISYPLVVQLDRAPTIECFMRVQAHTCFKKPISLARCIVGFIRYDT</sequence>
<evidence type="ECO:0000313" key="3">
    <source>
        <dbReference type="EMBL" id="OAJ36513.1"/>
    </source>
</evidence>
<evidence type="ECO:0000313" key="4">
    <source>
        <dbReference type="Proteomes" id="UP000077115"/>
    </source>
</evidence>
<organism evidence="3 4">
    <name type="scientific">Batrachochytrium dendrobatidis (strain JEL423)</name>
    <dbReference type="NCBI Taxonomy" id="403673"/>
    <lineage>
        <taxon>Eukaryota</taxon>
        <taxon>Fungi</taxon>
        <taxon>Fungi incertae sedis</taxon>
        <taxon>Chytridiomycota</taxon>
        <taxon>Chytridiomycota incertae sedis</taxon>
        <taxon>Chytridiomycetes</taxon>
        <taxon>Rhizophydiales</taxon>
        <taxon>Rhizophydiales incertae sedis</taxon>
        <taxon>Batrachochytrium</taxon>
    </lineage>
</organism>
<feature type="domain" description="ADF-H" evidence="2">
    <location>
        <begin position="5"/>
        <end position="66"/>
    </location>
</feature>
<evidence type="ECO:0000256" key="1">
    <source>
        <dbReference type="ARBA" id="ARBA00010055"/>
    </source>
</evidence>
<dbReference type="GO" id="GO:0034316">
    <property type="term" value="P:negative regulation of Arp2/3 complex-mediated actin nucleation"/>
    <property type="evidence" value="ECO:0007669"/>
    <property type="project" value="TreeGrafter"/>
</dbReference>